<dbReference type="EMBL" id="KN848115">
    <property type="protein sequence ID" value="KIX91953.1"/>
    <property type="molecule type" value="Genomic_DNA"/>
</dbReference>
<dbReference type="PROSITE" id="PS00061">
    <property type="entry name" value="ADH_SHORT"/>
    <property type="match status" value="1"/>
</dbReference>
<dbReference type="CDD" id="cd05233">
    <property type="entry name" value="SDR_c"/>
    <property type="match status" value="1"/>
</dbReference>
<dbReference type="InterPro" id="IPR020904">
    <property type="entry name" value="Sc_DH/Rdtase_CS"/>
</dbReference>
<dbReference type="PRINTS" id="PR00081">
    <property type="entry name" value="GDHRDH"/>
</dbReference>
<accession>A0A0D2K6F7</accession>
<dbReference type="RefSeq" id="XP_016626076.1">
    <property type="nucleotide sequence ID" value="XM_016782828.1"/>
</dbReference>
<sequence>MNGLRCLRVLMAGGATGIGATTAKLLAEQGAKVVIGDININGAQALADQIRSAGGTAHTAEFDFAEEGSVKQLVDGAADTLGGLDCLINMGADLRPEVLGRDRGVDSMEVGVWRRTLEVNLIGSALSTRYAIPHFLKGGKGNIVYISSAAVFSGQPLYPAYSASKAGVEVLTRHVANTWGPQKIRANTVSFGMIATEPGKRAAANEPTIQELISGLPLQRMAEPREPASLIMYLLSEDAAFVTGQVWQANNHGPLVQDTLVRYGIVRYNQFHVTPEYKALGEYFGGSSPYDGIADFLVRRFEDLASFFADPIYMETFRPDEAKFVDTSSVVYNVGVDYPIVDDNKAVKRDGKSVF</sequence>
<keyword evidence="5" id="KW-1185">Reference proteome</keyword>
<dbReference type="PANTHER" id="PTHR24321:SF14">
    <property type="entry name" value="SHORT-CHAIN TYPE DEHYDROGENASE_REDUCTASE BLR2146-RELATED"/>
    <property type="match status" value="1"/>
</dbReference>
<dbReference type="InterPro" id="IPR011008">
    <property type="entry name" value="Dimeric_a/b-barrel"/>
</dbReference>
<dbReference type="Proteomes" id="UP000053411">
    <property type="component" value="Unassembled WGS sequence"/>
</dbReference>
<comment type="similarity">
    <text evidence="1">Belongs to the short-chain dehydrogenases/reductases (SDR) family.</text>
</comment>
<evidence type="ECO:0000256" key="3">
    <source>
        <dbReference type="ARBA" id="ARBA00023002"/>
    </source>
</evidence>
<dbReference type="Pfam" id="PF13561">
    <property type="entry name" value="adh_short_C2"/>
    <property type="match status" value="1"/>
</dbReference>
<evidence type="ECO:0000256" key="2">
    <source>
        <dbReference type="ARBA" id="ARBA00022857"/>
    </source>
</evidence>
<dbReference type="FunFam" id="3.40.50.720:FF:000084">
    <property type="entry name" value="Short-chain dehydrogenase reductase"/>
    <property type="match status" value="1"/>
</dbReference>
<dbReference type="GO" id="GO:0016491">
    <property type="term" value="F:oxidoreductase activity"/>
    <property type="evidence" value="ECO:0007669"/>
    <property type="project" value="UniProtKB-KW"/>
</dbReference>
<dbReference type="InterPro" id="IPR002347">
    <property type="entry name" value="SDR_fam"/>
</dbReference>
<dbReference type="SUPFAM" id="SSF54909">
    <property type="entry name" value="Dimeric alpha+beta barrel"/>
    <property type="match status" value="1"/>
</dbReference>
<keyword evidence="3" id="KW-0560">Oxidoreductase</keyword>
<dbReference type="GeneID" id="27718088"/>
<dbReference type="Gene3D" id="3.40.50.720">
    <property type="entry name" value="NAD(P)-binding Rossmann-like Domain"/>
    <property type="match status" value="1"/>
</dbReference>
<evidence type="ECO:0000313" key="4">
    <source>
        <dbReference type="EMBL" id="KIX91953.1"/>
    </source>
</evidence>
<dbReference type="SUPFAM" id="SSF51735">
    <property type="entry name" value="NAD(P)-binding Rossmann-fold domains"/>
    <property type="match status" value="1"/>
</dbReference>
<dbReference type="PANTHER" id="PTHR24321">
    <property type="entry name" value="DEHYDROGENASES, SHORT CHAIN"/>
    <property type="match status" value="1"/>
</dbReference>
<dbReference type="OrthoDB" id="3454835at2759"/>
<dbReference type="AlphaFoldDB" id="A0A0D2K6F7"/>
<keyword evidence="2" id="KW-0521">NADP</keyword>
<organism evidence="4 5">
    <name type="scientific">Fonsecaea multimorphosa CBS 102226</name>
    <dbReference type="NCBI Taxonomy" id="1442371"/>
    <lineage>
        <taxon>Eukaryota</taxon>
        <taxon>Fungi</taxon>
        <taxon>Dikarya</taxon>
        <taxon>Ascomycota</taxon>
        <taxon>Pezizomycotina</taxon>
        <taxon>Eurotiomycetes</taxon>
        <taxon>Chaetothyriomycetidae</taxon>
        <taxon>Chaetothyriales</taxon>
        <taxon>Herpotrichiellaceae</taxon>
        <taxon>Fonsecaea</taxon>
    </lineage>
</organism>
<evidence type="ECO:0000313" key="5">
    <source>
        <dbReference type="Proteomes" id="UP000053411"/>
    </source>
</evidence>
<dbReference type="InterPro" id="IPR036291">
    <property type="entry name" value="NAD(P)-bd_dom_sf"/>
</dbReference>
<proteinExistence type="inferred from homology"/>
<protein>
    <submittedName>
        <fullName evidence="4">Uncharacterized protein</fullName>
    </submittedName>
</protein>
<evidence type="ECO:0000256" key="1">
    <source>
        <dbReference type="ARBA" id="ARBA00006484"/>
    </source>
</evidence>
<dbReference type="VEuPathDB" id="FungiDB:Z520_12342"/>
<reference evidence="4 5" key="1">
    <citation type="submission" date="2015-01" db="EMBL/GenBank/DDBJ databases">
        <title>The Genome Sequence of Fonsecaea multimorphosa CBS 102226.</title>
        <authorList>
            <consortium name="The Broad Institute Genomics Platform"/>
            <person name="Cuomo C."/>
            <person name="de Hoog S."/>
            <person name="Gorbushina A."/>
            <person name="Stielow B."/>
            <person name="Teixiera M."/>
            <person name="Abouelleil A."/>
            <person name="Chapman S.B."/>
            <person name="Priest M."/>
            <person name="Young S.K."/>
            <person name="Wortman J."/>
            <person name="Nusbaum C."/>
            <person name="Birren B."/>
        </authorList>
    </citation>
    <scope>NUCLEOTIDE SEQUENCE [LARGE SCALE GENOMIC DNA]</scope>
    <source>
        <strain evidence="4 5">CBS 102226</strain>
    </source>
</reference>
<name>A0A0D2K6F7_9EURO</name>
<dbReference type="Gene3D" id="3.30.70.100">
    <property type="match status" value="1"/>
</dbReference>
<dbReference type="STRING" id="1442371.A0A0D2K6F7"/>
<gene>
    <name evidence="4" type="ORF">Z520_12342</name>
</gene>